<dbReference type="SUPFAM" id="SSF51126">
    <property type="entry name" value="Pectin lyase-like"/>
    <property type="match status" value="1"/>
</dbReference>
<dbReference type="PANTHER" id="PTHR41339:SF1">
    <property type="entry name" value="SECRETED PROTEIN"/>
    <property type="match status" value="1"/>
</dbReference>
<dbReference type="EMBL" id="CP139558">
    <property type="protein sequence ID" value="WPU97061.1"/>
    <property type="molecule type" value="Genomic_DNA"/>
</dbReference>
<reference evidence="3 4" key="1">
    <citation type="submission" date="2023-11" db="EMBL/GenBank/DDBJ databases">
        <title>Analysis of the Genomes of Mucilaginibacter gossypii cycad 4 and M. sabulilitoris SNA2: microbes with the potential for plant growth promotion.</title>
        <authorList>
            <person name="Hirsch A.M."/>
            <person name="Humm E."/>
            <person name="Rubbi M."/>
            <person name="Del Vecchio G."/>
            <person name="Ha S.M."/>
            <person name="Pellegrini M."/>
            <person name="Gunsalus R.P."/>
        </authorList>
    </citation>
    <scope>NUCLEOTIDE SEQUENCE [LARGE SCALE GENOMIC DNA]</scope>
    <source>
        <strain evidence="3 4">SNA2</strain>
    </source>
</reference>
<evidence type="ECO:0008006" key="5">
    <source>
        <dbReference type="Google" id="ProtNLM"/>
    </source>
</evidence>
<proteinExistence type="predicted"/>
<dbReference type="PROSITE" id="PS51257">
    <property type="entry name" value="PROKAR_LIPOPROTEIN"/>
    <property type="match status" value="1"/>
</dbReference>
<keyword evidence="4" id="KW-1185">Reference proteome</keyword>
<dbReference type="RefSeq" id="WP_321566147.1">
    <property type="nucleotide sequence ID" value="NZ_CP139558.1"/>
</dbReference>
<feature type="signal peptide" evidence="2">
    <location>
        <begin position="1"/>
        <end position="19"/>
    </location>
</feature>
<accession>A0ABZ0TVD6</accession>
<protein>
    <recommendedName>
        <fullName evidence="5">T9SS C-terminal target domain-containing protein</fullName>
    </recommendedName>
</protein>
<evidence type="ECO:0000256" key="2">
    <source>
        <dbReference type="SAM" id="SignalP"/>
    </source>
</evidence>
<dbReference type="InterPro" id="IPR011050">
    <property type="entry name" value="Pectin_lyase_fold/virulence"/>
</dbReference>
<feature type="compositionally biased region" description="Polar residues" evidence="1">
    <location>
        <begin position="433"/>
        <end position="443"/>
    </location>
</feature>
<feature type="region of interest" description="Disordered" evidence="1">
    <location>
        <begin position="424"/>
        <end position="443"/>
    </location>
</feature>
<organism evidence="3 4">
    <name type="scientific">Mucilaginibacter sabulilitoris</name>
    <dbReference type="NCBI Taxonomy" id="1173583"/>
    <lineage>
        <taxon>Bacteria</taxon>
        <taxon>Pseudomonadati</taxon>
        <taxon>Bacteroidota</taxon>
        <taxon>Sphingobacteriia</taxon>
        <taxon>Sphingobacteriales</taxon>
        <taxon>Sphingobacteriaceae</taxon>
        <taxon>Mucilaginibacter</taxon>
    </lineage>
</organism>
<sequence>MKKIIKSLAFALLIGVTVAGCKKAENSDDSASTTGDFDKSSSAYLDSRTVPTTVATVPSVISGAVTLNASTEWIIDGPTYVVAGGTLTIQPGTFIKGKKNSTSGNPSFLLVAKGGKLIANGTTALPIVFTSDQAPCSRNAGDWGGVVLLGNGITNVATTTVIEGILPSYVTSRGLPYPSTIEYGGSSEADAANASSLKNIRIEFAGKILSADNELNALTLGAVGSATTLEHIQASWGADDSFEFFGGSVNAKFLISYGANDDDFDFDNGYQGSIQYAVGVRLPTIGPYSANPNGIECNNDTDFPVVNTRKTHPVLSNFTLLGHSATSGPAGGAGVVFRQTTEFTMVNSVIGGWGLGANTTAATSGVSSNNYIQAFTTVKSGTVAFNVNTSNVGTPANNFLKLANPFNLTTVCTANATPDFRFRLTPPPASPANGPSLNPSPSVTHPGGVFPAASSMDDNAYIGAFVNAAGTRWDVPVWVSYAPQTNPY</sequence>
<dbReference type="PANTHER" id="PTHR41339">
    <property type="entry name" value="LIPL48"/>
    <property type="match status" value="1"/>
</dbReference>
<gene>
    <name evidence="3" type="ORF">SNE25_16180</name>
</gene>
<evidence type="ECO:0000313" key="3">
    <source>
        <dbReference type="EMBL" id="WPU97061.1"/>
    </source>
</evidence>
<evidence type="ECO:0000313" key="4">
    <source>
        <dbReference type="Proteomes" id="UP001324380"/>
    </source>
</evidence>
<dbReference type="Proteomes" id="UP001324380">
    <property type="component" value="Chromosome"/>
</dbReference>
<name>A0ABZ0TVD6_9SPHI</name>
<feature type="chain" id="PRO_5045506053" description="T9SS C-terminal target domain-containing protein" evidence="2">
    <location>
        <begin position="20"/>
        <end position="488"/>
    </location>
</feature>
<evidence type="ECO:0000256" key="1">
    <source>
        <dbReference type="SAM" id="MobiDB-lite"/>
    </source>
</evidence>
<keyword evidence="2" id="KW-0732">Signal</keyword>